<evidence type="ECO:0000313" key="2">
    <source>
        <dbReference type="Proteomes" id="UP001310692"/>
    </source>
</evidence>
<accession>A0ABU7LUM9</accession>
<evidence type="ECO:0000313" key="1">
    <source>
        <dbReference type="EMBL" id="MEE2565186.1"/>
    </source>
</evidence>
<reference evidence="1 2" key="1">
    <citation type="submission" date="2024-01" db="EMBL/GenBank/DDBJ databases">
        <title>Hyphobacterium bacterium isolated from marine sediment.</title>
        <authorList>
            <person name="Zhao S."/>
        </authorList>
    </citation>
    <scope>NUCLEOTIDE SEQUENCE [LARGE SCALE GENOMIC DNA]</scope>
    <source>
        <strain evidence="1 2">Y60-23</strain>
    </source>
</reference>
<name>A0ABU7LUM9_9PROT</name>
<sequence length="115" mass="12645">MIEYIRNTDAKAGDLFDSGAELDALLKDETPSALRLASAMSRIAHVPLAGRRVLGRIWRQPDLYKINASPRAIFCVCKATSPRTVHVVFTGIVKDEPDFLAILAEIARRRALAGI</sequence>
<organism evidence="1 2">
    <name type="scientific">Hyphobacterium marinum</name>
    <dbReference type="NCBI Taxonomy" id="3116574"/>
    <lineage>
        <taxon>Bacteria</taxon>
        <taxon>Pseudomonadati</taxon>
        <taxon>Pseudomonadota</taxon>
        <taxon>Alphaproteobacteria</taxon>
        <taxon>Maricaulales</taxon>
        <taxon>Maricaulaceae</taxon>
        <taxon>Hyphobacterium</taxon>
    </lineage>
</organism>
<protein>
    <submittedName>
        <fullName evidence="1">Uncharacterized protein</fullName>
    </submittedName>
</protein>
<dbReference type="RefSeq" id="WP_330194725.1">
    <property type="nucleotide sequence ID" value="NZ_JAZDRO010000001.1"/>
</dbReference>
<gene>
    <name evidence="1" type="ORF">V0U35_00720</name>
</gene>
<keyword evidence="2" id="KW-1185">Reference proteome</keyword>
<dbReference type="EMBL" id="JAZDRO010000001">
    <property type="protein sequence ID" value="MEE2565186.1"/>
    <property type="molecule type" value="Genomic_DNA"/>
</dbReference>
<comment type="caution">
    <text evidence="1">The sequence shown here is derived from an EMBL/GenBank/DDBJ whole genome shotgun (WGS) entry which is preliminary data.</text>
</comment>
<proteinExistence type="predicted"/>
<dbReference type="Proteomes" id="UP001310692">
    <property type="component" value="Unassembled WGS sequence"/>
</dbReference>